<keyword evidence="4" id="KW-0963">Cytoplasm</keyword>
<evidence type="ECO:0000256" key="6">
    <source>
        <dbReference type="ARBA" id="ARBA00022787"/>
    </source>
</evidence>
<keyword evidence="9" id="KW-0496">Mitochondrion</keyword>
<dbReference type="Pfam" id="PF04146">
    <property type="entry name" value="YTH"/>
    <property type="match status" value="1"/>
</dbReference>
<sequence length="658" mass="73768">MSKTHSPTHFNGEIDNFYDPNFSVDINTRMRVPKSIRVNGDYPDEDIAITDRATWNQIPAMEKLEMHVPERILVVGQEQHVGTKAPPPEIVLENAVMRTEPAIVRVQTPPRILTLDNHYFPAVDEEELFEDDDEIIKPMEVAPKTYNAETQITRHVREQTPFNPLDVSLPPSEEVQHLRRQVVSNGPKEHQQQQQTEHAAGEDTGFDSWRGGNNAQHHSSYPIGTGDPYSPYYAGTSFPYQTFGAGDGTWSNGTDPVAFLSGYGGQIGHDAYGMDGMFSASAAGGGFSAFGQPPFNYFHNNGDFNTWGTPRRTKYEDYYQPPRGNESYVNPAASGTGEIKTIDQGVQGLSIGGSGGGELPRQDQQHPQQATAQQIKPEPKEPRKITWASVASQPAKPVPPLSSSQGMKKKAGMPPPPIVPGKHNMDIGTWGEDFDQTAPGARFFVIKSYSEDDIHRSIKYEIWCSTEHGNKRLDQAYREASREGAPLYLFFSVNGSGHFCGMAQMVSPVDYQSNSSVWSQDKWKGQFRVRWIYVKDVPNVQLRHIKLENNENKPVTNSRDAQEVPHAKGITVLRILHTYRHSTSIFDDFGHYERRQAEEDQRKAPPTVIQHHHSSSNHRNRGHASDMSRDHHQHGHQPHLHQRKERGGGRGGRGGSRQ</sequence>
<gene>
    <name evidence="13" type="ORF">DBV15_04651</name>
</gene>
<comment type="caution">
    <text evidence="13">The sequence shown here is derived from an EMBL/GenBank/DDBJ whole genome shotgun (WGS) entry which is preliminary data.</text>
</comment>
<feature type="compositionally biased region" description="Gly residues" evidence="11">
    <location>
        <begin position="649"/>
        <end position="658"/>
    </location>
</feature>
<dbReference type="InterPro" id="IPR045168">
    <property type="entry name" value="YTH_prot"/>
</dbReference>
<dbReference type="GO" id="GO:1990247">
    <property type="term" value="F:N6-methyladenosine-containing RNA reader activity"/>
    <property type="evidence" value="ECO:0007669"/>
    <property type="project" value="TreeGrafter"/>
</dbReference>
<evidence type="ECO:0000313" key="13">
    <source>
        <dbReference type="EMBL" id="TGZ37519.1"/>
    </source>
</evidence>
<dbReference type="STRING" id="300112.A0A4S2JRT6"/>
<dbReference type="Pfam" id="PF05644">
    <property type="entry name" value="Miff"/>
    <property type="match status" value="1"/>
</dbReference>
<name>A0A4S2JRT6_9HYME</name>
<dbReference type="GO" id="GO:0061157">
    <property type="term" value="P:mRNA destabilization"/>
    <property type="evidence" value="ECO:0007669"/>
    <property type="project" value="TreeGrafter"/>
</dbReference>
<feature type="compositionally biased region" description="Basic residues" evidence="11">
    <location>
        <begin position="610"/>
        <end position="622"/>
    </location>
</feature>
<keyword evidence="5" id="KW-0812">Transmembrane</keyword>
<dbReference type="GO" id="GO:0003729">
    <property type="term" value="F:mRNA binding"/>
    <property type="evidence" value="ECO:0007669"/>
    <property type="project" value="TreeGrafter"/>
</dbReference>
<dbReference type="InterPro" id="IPR039433">
    <property type="entry name" value="Mff-like_dom"/>
</dbReference>
<keyword evidence="14" id="KW-1185">Reference proteome</keyword>
<keyword evidence="8" id="KW-1133">Transmembrane helix</keyword>
<organism evidence="13 14">
    <name type="scientific">Temnothorax longispinosus</name>
    <dbReference type="NCBI Taxonomy" id="300112"/>
    <lineage>
        <taxon>Eukaryota</taxon>
        <taxon>Metazoa</taxon>
        <taxon>Ecdysozoa</taxon>
        <taxon>Arthropoda</taxon>
        <taxon>Hexapoda</taxon>
        <taxon>Insecta</taxon>
        <taxon>Pterygota</taxon>
        <taxon>Neoptera</taxon>
        <taxon>Endopterygota</taxon>
        <taxon>Hymenoptera</taxon>
        <taxon>Apocrita</taxon>
        <taxon>Aculeata</taxon>
        <taxon>Formicoidea</taxon>
        <taxon>Formicidae</taxon>
        <taxon>Myrmicinae</taxon>
        <taxon>Temnothorax</taxon>
    </lineage>
</organism>
<dbReference type="Gene3D" id="3.10.590.10">
    <property type="entry name" value="ph1033 like domains"/>
    <property type="match status" value="1"/>
</dbReference>
<accession>A0A4S2JRT6</accession>
<keyword evidence="10" id="KW-0472">Membrane</keyword>
<dbReference type="GO" id="GO:0005741">
    <property type="term" value="C:mitochondrial outer membrane"/>
    <property type="evidence" value="ECO:0007669"/>
    <property type="project" value="UniProtKB-SubCell"/>
</dbReference>
<evidence type="ECO:0000256" key="1">
    <source>
        <dbReference type="ARBA" id="ARBA00004167"/>
    </source>
</evidence>
<evidence type="ECO:0000313" key="14">
    <source>
        <dbReference type="Proteomes" id="UP000310200"/>
    </source>
</evidence>
<evidence type="ECO:0000256" key="3">
    <source>
        <dbReference type="ARBA" id="ARBA00004496"/>
    </source>
</evidence>
<keyword evidence="7" id="KW-0694">RNA-binding</keyword>
<dbReference type="Proteomes" id="UP000310200">
    <property type="component" value="Unassembled WGS sequence"/>
</dbReference>
<keyword evidence="6" id="KW-1000">Mitochondrion outer membrane</keyword>
<evidence type="ECO:0000256" key="11">
    <source>
        <dbReference type="SAM" id="MobiDB-lite"/>
    </source>
</evidence>
<dbReference type="AlphaFoldDB" id="A0A4S2JRT6"/>
<evidence type="ECO:0000256" key="10">
    <source>
        <dbReference type="ARBA" id="ARBA00023136"/>
    </source>
</evidence>
<dbReference type="PROSITE" id="PS50882">
    <property type="entry name" value="YTH"/>
    <property type="match status" value="1"/>
</dbReference>
<evidence type="ECO:0000259" key="12">
    <source>
        <dbReference type="PROSITE" id="PS50882"/>
    </source>
</evidence>
<evidence type="ECO:0000256" key="5">
    <source>
        <dbReference type="ARBA" id="ARBA00022692"/>
    </source>
</evidence>
<dbReference type="PANTHER" id="PTHR12357:SF89">
    <property type="entry name" value="YTH DOMAIN-CONTAINING FAMILY PROTEIN"/>
    <property type="match status" value="1"/>
</dbReference>
<evidence type="ECO:0000256" key="8">
    <source>
        <dbReference type="ARBA" id="ARBA00022989"/>
    </source>
</evidence>
<evidence type="ECO:0000256" key="4">
    <source>
        <dbReference type="ARBA" id="ARBA00022490"/>
    </source>
</evidence>
<evidence type="ECO:0000256" key="7">
    <source>
        <dbReference type="ARBA" id="ARBA00022884"/>
    </source>
</evidence>
<feature type="region of interest" description="Disordered" evidence="11">
    <location>
        <begin position="182"/>
        <end position="222"/>
    </location>
</feature>
<dbReference type="FunFam" id="3.10.590.10:FF:000001">
    <property type="entry name" value="YTH domain family 1, isoform CRA_a"/>
    <property type="match status" value="1"/>
</dbReference>
<feature type="region of interest" description="Disordered" evidence="11">
    <location>
        <begin position="595"/>
        <end position="658"/>
    </location>
</feature>
<evidence type="ECO:0000256" key="2">
    <source>
        <dbReference type="ARBA" id="ARBA00004294"/>
    </source>
</evidence>
<comment type="subcellular location">
    <subcellularLocation>
        <location evidence="3">Cytoplasm</location>
    </subcellularLocation>
    <subcellularLocation>
        <location evidence="1">Membrane</location>
        <topology evidence="1">Single-pass membrane protein</topology>
    </subcellularLocation>
    <subcellularLocation>
        <location evidence="2">Mitochondrion outer membrane</location>
    </subcellularLocation>
</comment>
<dbReference type="CDD" id="cd21134">
    <property type="entry name" value="YTH"/>
    <property type="match status" value="1"/>
</dbReference>
<reference evidence="13 14" key="1">
    <citation type="journal article" date="2019" name="Philos. Trans. R. Soc. Lond., B, Biol. Sci.">
        <title>Ant behaviour and brain gene expression of defending hosts depend on the ecological success of the intruding social parasite.</title>
        <authorList>
            <person name="Kaur R."/>
            <person name="Stoldt M."/>
            <person name="Jongepier E."/>
            <person name="Feldmeyer B."/>
            <person name="Menzel F."/>
            <person name="Bornberg-Bauer E."/>
            <person name="Foitzik S."/>
        </authorList>
    </citation>
    <scope>NUCLEOTIDE SEQUENCE [LARGE SCALE GENOMIC DNA]</scope>
    <source>
        <tissue evidence="13">Whole body</tissue>
    </source>
</reference>
<feature type="compositionally biased region" description="Basic residues" evidence="11">
    <location>
        <begin position="631"/>
        <end position="644"/>
    </location>
</feature>
<dbReference type="PANTHER" id="PTHR12357">
    <property type="entry name" value="YTH YT521-B HOMOLOGY DOMAIN-CONTAINING"/>
    <property type="match status" value="1"/>
</dbReference>
<dbReference type="EMBL" id="QBLH01003535">
    <property type="protein sequence ID" value="TGZ37519.1"/>
    <property type="molecule type" value="Genomic_DNA"/>
</dbReference>
<feature type="domain" description="YTH" evidence="12">
    <location>
        <begin position="441"/>
        <end position="576"/>
    </location>
</feature>
<proteinExistence type="predicted"/>
<feature type="region of interest" description="Disordered" evidence="11">
    <location>
        <begin position="348"/>
        <end position="413"/>
    </location>
</feature>
<evidence type="ECO:0000256" key="9">
    <source>
        <dbReference type="ARBA" id="ARBA00023128"/>
    </source>
</evidence>
<feature type="compositionally biased region" description="Low complexity" evidence="11">
    <location>
        <begin position="365"/>
        <end position="374"/>
    </location>
</feature>
<dbReference type="InterPro" id="IPR007275">
    <property type="entry name" value="YTH_domain"/>
</dbReference>
<protein>
    <submittedName>
        <fullName evidence="13">YTH domain family protein 2</fullName>
    </submittedName>
</protein>